<organism evidence="1 2">
    <name type="scientific">Conidiobolus coronatus (strain ATCC 28846 / CBS 209.66 / NRRL 28638)</name>
    <name type="common">Delacroixia coronata</name>
    <dbReference type="NCBI Taxonomy" id="796925"/>
    <lineage>
        <taxon>Eukaryota</taxon>
        <taxon>Fungi</taxon>
        <taxon>Fungi incertae sedis</taxon>
        <taxon>Zoopagomycota</taxon>
        <taxon>Entomophthoromycotina</taxon>
        <taxon>Entomophthoromycetes</taxon>
        <taxon>Entomophthorales</taxon>
        <taxon>Ancylistaceae</taxon>
        <taxon>Conidiobolus</taxon>
    </lineage>
</organism>
<dbReference type="EMBL" id="KQ964616">
    <property type="protein sequence ID" value="KXN67728.1"/>
    <property type="molecule type" value="Genomic_DNA"/>
</dbReference>
<proteinExistence type="predicted"/>
<gene>
    <name evidence="1" type="ORF">CONCODRAFT_111800</name>
</gene>
<keyword evidence="2" id="KW-1185">Reference proteome</keyword>
<reference evidence="1 2" key="1">
    <citation type="journal article" date="2015" name="Genome Biol. Evol.">
        <title>Phylogenomic analyses indicate that early fungi evolved digesting cell walls of algal ancestors of land plants.</title>
        <authorList>
            <person name="Chang Y."/>
            <person name="Wang S."/>
            <person name="Sekimoto S."/>
            <person name="Aerts A.L."/>
            <person name="Choi C."/>
            <person name="Clum A."/>
            <person name="LaButti K.M."/>
            <person name="Lindquist E.A."/>
            <person name="Yee Ngan C."/>
            <person name="Ohm R.A."/>
            <person name="Salamov A.A."/>
            <person name="Grigoriev I.V."/>
            <person name="Spatafora J.W."/>
            <person name="Berbee M.L."/>
        </authorList>
    </citation>
    <scope>NUCLEOTIDE SEQUENCE [LARGE SCALE GENOMIC DNA]</scope>
    <source>
        <strain evidence="1 2">NRRL 28638</strain>
    </source>
</reference>
<sequence length="66" mass="8128">MRLNAYRLYVTRLERLPNSTRNKKRLHTLDLGNPLYKINFPTFKMQMMKFDWLNSANYMSRTEERN</sequence>
<dbReference type="AlphaFoldDB" id="A0A137NYI2"/>
<accession>A0A137NYI2</accession>
<protein>
    <submittedName>
        <fullName evidence="1">Uncharacterized protein</fullName>
    </submittedName>
</protein>
<evidence type="ECO:0000313" key="1">
    <source>
        <dbReference type="EMBL" id="KXN67728.1"/>
    </source>
</evidence>
<dbReference type="Proteomes" id="UP000070444">
    <property type="component" value="Unassembled WGS sequence"/>
</dbReference>
<evidence type="ECO:0000313" key="2">
    <source>
        <dbReference type="Proteomes" id="UP000070444"/>
    </source>
</evidence>
<name>A0A137NYI2_CONC2</name>